<dbReference type="Gene3D" id="4.10.280.10">
    <property type="entry name" value="Helix-loop-helix DNA-binding domain"/>
    <property type="match status" value="1"/>
</dbReference>
<keyword evidence="3" id="KW-1185">Reference proteome</keyword>
<dbReference type="InterPro" id="IPR036638">
    <property type="entry name" value="HLH_DNA-bd_sf"/>
</dbReference>
<dbReference type="EMBL" id="JAHLQL010000001">
    <property type="protein sequence ID" value="MBU5590900.1"/>
    <property type="molecule type" value="Genomic_DNA"/>
</dbReference>
<name>A0ABS6EYT3_9CLOT</name>
<reference evidence="2 3" key="1">
    <citation type="submission" date="2021-06" db="EMBL/GenBank/DDBJ databases">
        <authorList>
            <person name="Sun Q."/>
            <person name="Li D."/>
        </authorList>
    </citation>
    <scope>NUCLEOTIDE SEQUENCE [LARGE SCALE GENOMIC DNA]</scope>
    <source>
        <strain evidence="2 3">MSJ-4</strain>
    </source>
</reference>
<dbReference type="InterPro" id="IPR018540">
    <property type="entry name" value="Spo0E-like"/>
</dbReference>
<dbReference type="Pfam" id="PF09388">
    <property type="entry name" value="SpoOE-like"/>
    <property type="match status" value="1"/>
</dbReference>
<evidence type="ECO:0000313" key="3">
    <source>
        <dbReference type="Proteomes" id="UP000736583"/>
    </source>
</evidence>
<evidence type="ECO:0000256" key="1">
    <source>
        <dbReference type="SAM" id="Coils"/>
    </source>
</evidence>
<dbReference type="Proteomes" id="UP000736583">
    <property type="component" value="Unassembled WGS sequence"/>
</dbReference>
<comment type="caution">
    <text evidence="2">The sequence shown here is derived from an EMBL/GenBank/DDBJ whole genome shotgun (WGS) entry which is preliminary data.</text>
</comment>
<feature type="coiled-coil region" evidence="1">
    <location>
        <begin position="4"/>
        <end position="53"/>
    </location>
</feature>
<dbReference type="InterPro" id="IPR037208">
    <property type="entry name" value="Spo0E-like_sf"/>
</dbReference>
<keyword evidence="1" id="KW-0175">Coiled coil</keyword>
<dbReference type="RefSeq" id="WP_032121813.1">
    <property type="nucleotide sequence ID" value="NZ_JAHLQL010000001.1"/>
</dbReference>
<proteinExistence type="predicted"/>
<gene>
    <name evidence="2" type="ORF">KQI89_03910</name>
</gene>
<protein>
    <submittedName>
        <fullName evidence="2">Aspartyl-phosphate phosphatase Spo0E family protein</fullName>
    </submittedName>
</protein>
<dbReference type="SUPFAM" id="SSF140500">
    <property type="entry name" value="BAS1536-like"/>
    <property type="match status" value="1"/>
</dbReference>
<accession>A0ABS6EYT3</accession>
<sequence>MSKEELLLEKIEEVRDLMNQLIREKQELLDQNVIQLSQRLDNLLNEYNDFLRQDD</sequence>
<organism evidence="2 3">
    <name type="scientific">Clostridium simiarum</name>
    <dbReference type="NCBI Taxonomy" id="2841506"/>
    <lineage>
        <taxon>Bacteria</taxon>
        <taxon>Bacillati</taxon>
        <taxon>Bacillota</taxon>
        <taxon>Clostridia</taxon>
        <taxon>Eubacteriales</taxon>
        <taxon>Clostridiaceae</taxon>
        <taxon>Clostridium</taxon>
    </lineage>
</organism>
<evidence type="ECO:0000313" key="2">
    <source>
        <dbReference type="EMBL" id="MBU5590900.1"/>
    </source>
</evidence>